<dbReference type="SUPFAM" id="SSF159006">
    <property type="entry name" value="YopX-like"/>
    <property type="match status" value="1"/>
</dbReference>
<dbReference type="InterPro" id="IPR023385">
    <property type="entry name" value="YopX-like_C"/>
</dbReference>
<gene>
    <name evidence="2" type="ORF">LCGC14_0417790</name>
</gene>
<feature type="domain" description="YopX protein" evidence="1">
    <location>
        <begin position="8"/>
        <end position="149"/>
    </location>
</feature>
<protein>
    <recommendedName>
        <fullName evidence="1">YopX protein domain-containing protein</fullName>
    </recommendedName>
</protein>
<evidence type="ECO:0000259" key="1">
    <source>
        <dbReference type="Pfam" id="PF09643"/>
    </source>
</evidence>
<proteinExistence type="predicted"/>
<sequence>MNREIKVRAWDGERMLYRGLHDRNWYATLYNDDSGSNCVGGVHPRDIKLKTMQYTGLKDKNDVEIYEGDVVRVLDRDWPSQEGGNTSEENLIEYMNSIASICQVIWAGASFNYERVSGMGYYNWDLAETKGRDLCEVIGNIYENPELLKV</sequence>
<dbReference type="InterPro" id="IPR019096">
    <property type="entry name" value="YopX_protein"/>
</dbReference>
<accession>A0A0F9W0U8</accession>
<comment type="caution">
    <text evidence="2">The sequence shown here is derived from an EMBL/GenBank/DDBJ whole genome shotgun (WGS) entry which is preliminary data.</text>
</comment>
<dbReference type="Gene3D" id="2.30.30.290">
    <property type="entry name" value="YopX-like domains"/>
    <property type="match status" value="1"/>
</dbReference>
<dbReference type="Pfam" id="PF09643">
    <property type="entry name" value="YopX"/>
    <property type="match status" value="1"/>
</dbReference>
<name>A0A0F9W0U8_9ZZZZ</name>
<dbReference type="EMBL" id="LAZR01000377">
    <property type="protein sequence ID" value="KKN71713.1"/>
    <property type="molecule type" value="Genomic_DNA"/>
</dbReference>
<evidence type="ECO:0000313" key="2">
    <source>
        <dbReference type="EMBL" id="KKN71713.1"/>
    </source>
</evidence>
<dbReference type="AlphaFoldDB" id="A0A0F9W0U8"/>
<dbReference type="InterPro" id="IPR010024">
    <property type="entry name" value="CHP16711"/>
</dbReference>
<organism evidence="2">
    <name type="scientific">marine sediment metagenome</name>
    <dbReference type="NCBI Taxonomy" id="412755"/>
    <lineage>
        <taxon>unclassified sequences</taxon>
        <taxon>metagenomes</taxon>
        <taxon>ecological metagenomes</taxon>
    </lineage>
</organism>
<dbReference type="NCBIfam" id="TIGR01671">
    <property type="entry name" value="phage_TIGR01671"/>
    <property type="match status" value="1"/>
</dbReference>
<reference evidence="2" key="1">
    <citation type="journal article" date="2015" name="Nature">
        <title>Complex archaea that bridge the gap between prokaryotes and eukaryotes.</title>
        <authorList>
            <person name="Spang A."/>
            <person name="Saw J.H."/>
            <person name="Jorgensen S.L."/>
            <person name="Zaremba-Niedzwiedzka K."/>
            <person name="Martijn J."/>
            <person name="Lind A.E."/>
            <person name="van Eijk R."/>
            <person name="Schleper C."/>
            <person name="Guy L."/>
            <person name="Ettema T.J."/>
        </authorList>
    </citation>
    <scope>NUCLEOTIDE SEQUENCE</scope>
</reference>